<reference evidence="2" key="1">
    <citation type="submission" date="2016-12" db="EMBL/GenBank/DDBJ databases">
        <authorList>
            <person name="Varghese N."/>
            <person name="Submissions S."/>
        </authorList>
    </citation>
    <scope>NUCLEOTIDE SEQUENCE [LARGE SCALE GENOMIC DNA]</scope>
    <source>
        <strain evidence="2">DSM 16779</strain>
    </source>
</reference>
<dbReference type="EMBL" id="FSRQ01000001">
    <property type="protein sequence ID" value="SIN93089.1"/>
    <property type="molecule type" value="Genomic_DNA"/>
</dbReference>
<proteinExistence type="predicted"/>
<dbReference type="OrthoDB" id="1242818at2"/>
<organism evidence="1 2">
    <name type="scientific">Chryseobacterium scophthalmum</name>
    <dbReference type="NCBI Taxonomy" id="59733"/>
    <lineage>
        <taxon>Bacteria</taxon>
        <taxon>Pseudomonadati</taxon>
        <taxon>Bacteroidota</taxon>
        <taxon>Flavobacteriia</taxon>
        <taxon>Flavobacteriales</taxon>
        <taxon>Weeksellaceae</taxon>
        <taxon>Chryseobacterium group</taxon>
        <taxon>Chryseobacterium</taxon>
    </lineage>
</organism>
<gene>
    <name evidence="1" type="ORF">SAMN05421769_1200</name>
</gene>
<dbReference type="Proteomes" id="UP000184782">
    <property type="component" value="Unassembled WGS sequence"/>
</dbReference>
<dbReference type="AlphaFoldDB" id="A0A1N6FCW7"/>
<name>A0A1N6FCW7_9FLAO</name>
<dbReference type="RefSeq" id="WP_074229383.1">
    <property type="nucleotide sequence ID" value="NZ_FSRQ01000001.1"/>
</dbReference>
<accession>A0A1N6FCW7</accession>
<keyword evidence="2" id="KW-1185">Reference proteome</keyword>
<sequence length="285" mass="32463">MKIDTLTTREQLKAYFETGKYPTQSQFSDLIDLLRLKEDVLTKKELAIFANNLAAIDNVFVNFLVSDMGNLNFSIVVSTEDEPDQVISARDFKSFLDKRYIIGSAPYTIKVKEVEEGDLRENEYYSLVYQLNQTYSILRLFGNNLKTVPVGFDFGELESIGLPIQISKGDYGKKINVLNTNIKFVNKTQVPIRYRVQAPGWSNTYKSEDTVTDHYDLGDYFTFYYNADLTKVDQSIQCNVYDADNDNLLTTAYLNAGQNPNNLNGGQVVGIRNVRIECNYSANEK</sequence>
<protein>
    <submittedName>
        <fullName evidence="1">Uncharacterized protein</fullName>
    </submittedName>
</protein>
<evidence type="ECO:0000313" key="2">
    <source>
        <dbReference type="Proteomes" id="UP000184782"/>
    </source>
</evidence>
<evidence type="ECO:0000313" key="1">
    <source>
        <dbReference type="EMBL" id="SIN93089.1"/>
    </source>
</evidence>